<dbReference type="RefSeq" id="WP_168720017.1">
    <property type="nucleotide sequence ID" value="NZ_CP042909.1"/>
</dbReference>
<keyword evidence="2" id="KW-1133">Transmembrane helix</keyword>
<organism evidence="4 5">
    <name type="scientific">Thermosulfurimonas marina</name>
    <dbReference type="NCBI Taxonomy" id="2047767"/>
    <lineage>
        <taxon>Bacteria</taxon>
        <taxon>Pseudomonadati</taxon>
        <taxon>Thermodesulfobacteriota</taxon>
        <taxon>Thermodesulfobacteria</taxon>
        <taxon>Thermodesulfobacteriales</taxon>
        <taxon>Thermodesulfobacteriaceae</taxon>
        <taxon>Thermosulfurimonas</taxon>
    </lineage>
</organism>
<evidence type="ECO:0000256" key="2">
    <source>
        <dbReference type="SAM" id="Phobius"/>
    </source>
</evidence>
<dbReference type="Proteomes" id="UP000501253">
    <property type="component" value="Chromosome"/>
</dbReference>
<reference evidence="4 5" key="1">
    <citation type="submission" date="2019-08" db="EMBL/GenBank/DDBJ databases">
        <title>Complete genome sequence of Thermosulfurimonas marina SU872T, an anaerobic thermophilic chemolithoautotrophic bacterium isolated from a shallow marine hydrothermal vent.</title>
        <authorList>
            <person name="Allioux M."/>
            <person name="Jebbar M."/>
            <person name="Slobodkina G."/>
            <person name="Slobodkin A."/>
            <person name="Moalic Y."/>
            <person name="Frolova A."/>
            <person name="Shao Z."/>
            <person name="Alain K."/>
        </authorList>
    </citation>
    <scope>NUCLEOTIDE SEQUENCE [LARGE SCALE GENOMIC DNA]</scope>
    <source>
        <strain evidence="4 5">SU872</strain>
    </source>
</reference>
<dbReference type="GO" id="GO:0032153">
    <property type="term" value="C:cell division site"/>
    <property type="evidence" value="ECO:0007669"/>
    <property type="project" value="TreeGrafter"/>
</dbReference>
<dbReference type="EMBL" id="CP042909">
    <property type="protein sequence ID" value="QJA06664.1"/>
    <property type="molecule type" value="Genomic_DNA"/>
</dbReference>
<sequence length="204" mass="22922">MAKRFRFELGFLGMVFVFLLLVCLFFWMFVLGVWFGQRLVGKGASPVAEKTLKEKVPEEVPAEEVSPPPVALPGNLTASPQAAPPEAPKEVTPQKVPPEEARVVSPPKSSASSEKTKKPVPQPREYYVLQVASFRDRAEAERYARAFRDRGYAAEVVTVNLPGKGTWHRIYVGRFETQAEAEKAYRELKARKLVKTAYIKKVSR</sequence>
<dbReference type="Pfam" id="PF05036">
    <property type="entry name" value="SPOR"/>
    <property type="match status" value="1"/>
</dbReference>
<dbReference type="PANTHER" id="PTHR38687">
    <property type="entry name" value="CELL DIVISION PROTEIN DEDD-RELATED"/>
    <property type="match status" value="1"/>
</dbReference>
<evidence type="ECO:0000259" key="3">
    <source>
        <dbReference type="PROSITE" id="PS51724"/>
    </source>
</evidence>
<keyword evidence="2" id="KW-0812">Transmembrane</keyword>
<keyword evidence="2" id="KW-0472">Membrane</keyword>
<dbReference type="Gene3D" id="3.30.70.1070">
    <property type="entry name" value="Sporulation related repeat"/>
    <property type="match status" value="1"/>
</dbReference>
<dbReference type="GO" id="GO:0032506">
    <property type="term" value="P:cytokinetic process"/>
    <property type="evidence" value="ECO:0007669"/>
    <property type="project" value="TreeGrafter"/>
</dbReference>
<gene>
    <name evidence="4" type="ORF">FVE67_07590</name>
</gene>
<proteinExistence type="predicted"/>
<evidence type="ECO:0000313" key="5">
    <source>
        <dbReference type="Proteomes" id="UP000501253"/>
    </source>
</evidence>
<dbReference type="KEGG" id="tmai:FVE67_07590"/>
<dbReference type="InterPro" id="IPR036680">
    <property type="entry name" value="SPOR-like_sf"/>
</dbReference>
<feature type="transmembrane region" description="Helical" evidence="2">
    <location>
        <begin position="12"/>
        <end position="35"/>
    </location>
</feature>
<evidence type="ECO:0000313" key="4">
    <source>
        <dbReference type="EMBL" id="QJA06664.1"/>
    </source>
</evidence>
<dbReference type="GO" id="GO:0042834">
    <property type="term" value="F:peptidoglycan binding"/>
    <property type="evidence" value="ECO:0007669"/>
    <property type="project" value="InterPro"/>
</dbReference>
<name>A0A6H1WU36_9BACT</name>
<feature type="region of interest" description="Disordered" evidence="1">
    <location>
        <begin position="51"/>
        <end position="121"/>
    </location>
</feature>
<accession>A0A6H1WU36</accession>
<dbReference type="GO" id="GO:0030428">
    <property type="term" value="C:cell septum"/>
    <property type="evidence" value="ECO:0007669"/>
    <property type="project" value="TreeGrafter"/>
</dbReference>
<dbReference type="InterPro" id="IPR052521">
    <property type="entry name" value="Cell_div_SPOR-domain"/>
</dbReference>
<dbReference type="AlphaFoldDB" id="A0A6H1WU36"/>
<feature type="domain" description="SPOR" evidence="3">
    <location>
        <begin position="121"/>
        <end position="202"/>
    </location>
</feature>
<dbReference type="InterPro" id="IPR007730">
    <property type="entry name" value="SPOR-like_dom"/>
</dbReference>
<evidence type="ECO:0000256" key="1">
    <source>
        <dbReference type="SAM" id="MobiDB-lite"/>
    </source>
</evidence>
<dbReference type="SUPFAM" id="SSF110997">
    <property type="entry name" value="Sporulation related repeat"/>
    <property type="match status" value="1"/>
</dbReference>
<dbReference type="PROSITE" id="PS51724">
    <property type="entry name" value="SPOR"/>
    <property type="match status" value="1"/>
</dbReference>
<keyword evidence="5" id="KW-1185">Reference proteome</keyword>
<dbReference type="PANTHER" id="PTHR38687:SF1">
    <property type="entry name" value="CELL DIVISION PROTEIN DEDD"/>
    <property type="match status" value="1"/>
</dbReference>
<protein>
    <recommendedName>
        <fullName evidence="3">SPOR domain-containing protein</fullName>
    </recommendedName>
</protein>